<dbReference type="Proteomes" id="UP000887540">
    <property type="component" value="Unplaced"/>
</dbReference>
<organism evidence="1 2">
    <name type="scientific">Acrobeloides nanus</name>
    <dbReference type="NCBI Taxonomy" id="290746"/>
    <lineage>
        <taxon>Eukaryota</taxon>
        <taxon>Metazoa</taxon>
        <taxon>Ecdysozoa</taxon>
        <taxon>Nematoda</taxon>
        <taxon>Chromadorea</taxon>
        <taxon>Rhabditida</taxon>
        <taxon>Tylenchina</taxon>
        <taxon>Cephalobomorpha</taxon>
        <taxon>Cephaloboidea</taxon>
        <taxon>Cephalobidae</taxon>
        <taxon>Acrobeloides</taxon>
    </lineage>
</organism>
<proteinExistence type="predicted"/>
<dbReference type="Gene3D" id="3.30.420.10">
    <property type="entry name" value="Ribonuclease H-like superfamily/Ribonuclease H"/>
    <property type="match status" value="1"/>
</dbReference>
<dbReference type="WBParaSite" id="ACRNAN_scaffold14043.g11755.t1">
    <property type="protein sequence ID" value="ACRNAN_scaffold14043.g11755.t1"/>
    <property type="gene ID" value="ACRNAN_scaffold14043.g11755"/>
</dbReference>
<dbReference type="GO" id="GO:0003676">
    <property type="term" value="F:nucleic acid binding"/>
    <property type="evidence" value="ECO:0007669"/>
    <property type="project" value="InterPro"/>
</dbReference>
<name>A0A914CU38_9BILA</name>
<evidence type="ECO:0000313" key="1">
    <source>
        <dbReference type="Proteomes" id="UP000887540"/>
    </source>
</evidence>
<accession>A0A914CU38</accession>
<dbReference type="PANTHER" id="PTHR46068:SF1">
    <property type="entry name" value="TRANSPOSASE IS30-LIKE HTH DOMAIN-CONTAINING PROTEIN"/>
    <property type="match status" value="1"/>
</dbReference>
<evidence type="ECO:0000313" key="2">
    <source>
        <dbReference type="WBParaSite" id="ACRNAN_scaffold14043.g11755.t1"/>
    </source>
</evidence>
<reference evidence="2" key="1">
    <citation type="submission" date="2022-11" db="UniProtKB">
        <authorList>
            <consortium name="WormBaseParasite"/>
        </authorList>
    </citation>
    <scope>IDENTIFICATION</scope>
</reference>
<keyword evidence="1" id="KW-1185">Reference proteome</keyword>
<dbReference type="PANTHER" id="PTHR46068">
    <property type="entry name" value="PROTEIN CBG27172"/>
    <property type="match status" value="1"/>
</dbReference>
<dbReference type="InterPro" id="IPR036397">
    <property type="entry name" value="RNaseH_sf"/>
</dbReference>
<protein>
    <submittedName>
        <fullName evidence="2">Transposase</fullName>
    </submittedName>
</protein>
<sequence length="148" mass="17463">MRKNYSNKFIFVDPGVKVKSEYYRETVLKKKFLPWVRRHFRGRHWCFQQDGAPSYKAEAVLNWIHDTFSEFIKVDISKKKLGQWPPNSPDLNPNDYAIWGILEAAIYGKKFNTINELKAALRRAWSRIDVNVLASAVDNWPKRFRACV</sequence>
<dbReference type="AlphaFoldDB" id="A0A914CU38"/>